<feature type="region of interest" description="Disordered" evidence="5">
    <location>
        <begin position="112"/>
        <end position="142"/>
    </location>
</feature>
<dbReference type="PANTHER" id="PTHR43908">
    <property type="entry name" value="AT29763P-RELATED"/>
    <property type="match status" value="1"/>
</dbReference>
<evidence type="ECO:0000256" key="3">
    <source>
        <dbReference type="ARBA" id="ARBA00022989"/>
    </source>
</evidence>
<dbReference type="InterPro" id="IPR051100">
    <property type="entry name" value="DnaJ_subfamily_B/C"/>
</dbReference>
<evidence type="ECO:0000313" key="9">
    <source>
        <dbReference type="Proteomes" id="UP001150062"/>
    </source>
</evidence>
<dbReference type="Gene3D" id="1.10.287.110">
    <property type="entry name" value="DnaJ domain"/>
    <property type="match status" value="1"/>
</dbReference>
<dbReference type="Pfam" id="PF09320">
    <property type="entry name" value="DUF1977"/>
    <property type="match status" value="1"/>
</dbReference>
<accession>A0ABQ8XDP9</accession>
<evidence type="ECO:0000256" key="4">
    <source>
        <dbReference type="ARBA" id="ARBA00023136"/>
    </source>
</evidence>
<dbReference type="PROSITE" id="PS50076">
    <property type="entry name" value="DNAJ_2"/>
    <property type="match status" value="1"/>
</dbReference>
<evidence type="ECO:0000256" key="5">
    <source>
        <dbReference type="SAM" id="MobiDB-lite"/>
    </source>
</evidence>
<evidence type="ECO:0000259" key="7">
    <source>
        <dbReference type="PROSITE" id="PS50076"/>
    </source>
</evidence>
<evidence type="ECO:0000313" key="8">
    <source>
        <dbReference type="EMBL" id="KAJ6230767.1"/>
    </source>
</evidence>
<dbReference type="SUPFAM" id="SSF46565">
    <property type="entry name" value="Chaperone J-domain"/>
    <property type="match status" value="1"/>
</dbReference>
<reference evidence="8" key="1">
    <citation type="submission" date="2022-08" db="EMBL/GenBank/DDBJ databases">
        <title>Novel sulfate-reducing endosymbionts in the free-living metamonad Anaeramoeba.</title>
        <authorList>
            <person name="Jerlstrom-Hultqvist J."/>
            <person name="Cepicka I."/>
            <person name="Gallot-Lavallee L."/>
            <person name="Salas-Leiva D."/>
            <person name="Curtis B.A."/>
            <person name="Zahonova K."/>
            <person name="Pipaliya S."/>
            <person name="Dacks J."/>
            <person name="Roger A.J."/>
        </authorList>
    </citation>
    <scope>NUCLEOTIDE SEQUENCE</scope>
    <source>
        <strain evidence="8">Schooner1</strain>
    </source>
</reference>
<name>A0ABQ8XDP9_9EUKA</name>
<organism evidence="8 9">
    <name type="scientific">Anaeramoeba flamelloides</name>
    <dbReference type="NCBI Taxonomy" id="1746091"/>
    <lineage>
        <taxon>Eukaryota</taxon>
        <taxon>Metamonada</taxon>
        <taxon>Anaeramoebidae</taxon>
        <taxon>Anaeramoeba</taxon>
    </lineage>
</organism>
<dbReference type="PANTHER" id="PTHR43908:SF3">
    <property type="entry name" value="AT29763P-RELATED"/>
    <property type="match status" value="1"/>
</dbReference>
<comment type="subcellular location">
    <subcellularLocation>
        <location evidence="1">Membrane</location>
        <topology evidence="1">Single-pass membrane protein</topology>
    </subcellularLocation>
</comment>
<dbReference type="EMBL" id="JAOAOG010000308">
    <property type="protein sequence ID" value="KAJ6230767.1"/>
    <property type="molecule type" value="Genomic_DNA"/>
</dbReference>
<dbReference type="InterPro" id="IPR036869">
    <property type="entry name" value="J_dom_sf"/>
</dbReference>
<keyword evidence="2 6" id="KW-0812">Transmembrane</keyword>
<evidence type="ECO:0000256" key="2">
    <source>
        <dbReference type="ARBA" id="ARBA00022692"/>
    </source>
</evidence>
<keyword evidence="3 6" id="KW-1133">Transmembrane helix</keyword>
<keyword evidence="4 6" id="KW-0472">Membrane</keyword>
<protein>
    <recommendedName>
        <fullName evidence="7">J domain-containing protein</fullName>
    </recommendedName>
</protein>
<keyword evidence="9" id="KW-1185">Reference proteome</keyword>
<dbReference type="Pfam" id="PF00226">
    <property type="entry name" value="DnaJ"/>
    <property type="match status" value="1"/>
</dbReference>
<evidence type="ECO:0000256" key="1">
    <source>
        <dbReference type="ARBA" id="ARBA00004167"/>
    </source>
</evidence>
<dbReference type="Proteomes" id="UP001150062">
    <property type="component" value="Unassembled WGS sequence"/>
</dbReference>
<evidence type="ECO:0000256" key="6">
    <source>
        <dbReference type="SAM" id="Phobius"/>
    </source>
</evidence>
<comment type="caution">
    <text evidence="8">The sequence shown here is derived from an EMBL/GenBank/DDBJ whole genome shotgun (WGS) entry which is preliminary data.</text>
</comment>
<sequence>MEREINRILTANDFYKVLGVPINSDFETINKKYEELVQRFKKEDLSNGENNSVFKKLQESYDCLSSTTLRKKYDLKLKQTKQKENQNNKSDVVITEEKEKKETELKSNKLTKKEKEKEKEQEKEKEKEKEQEKVKKNENEKEIKKVKPQRKKLILSVLLLVVISVFLLRNSFFDQNKYKYLVSLTPKESFQNPRTTSKMNVEYYVSPSFESDLSNKKEEMSLERIESWVENQHLKLLQKNCKEQLIIILKKLKKIKND</sequence>
<dbReference type="InterPro" id="IPR015399">
    <property type="entry name" value="DUF1977_DnaJ-like"/>
</dbReference>
<dbReference type="InterPro" id="IPR001623">
    <property type="entry name" value="DnaJ_domain"/>
</dbReference>
<feature type="transmembrane region" description="Helical" evidence="6">
    <location>
        <begin position="153"/>
        <end position="172"/>
    </location>
</feature>
<gene>
    <name evidence="8" type="ORF">M0813_06333</name>
</gene>
<proteinExistence type="predicted"/>
<feature type="domain" description="J" evidence="7">
    <location>
        <begin position="13"/>
        <end position="77"/>
    </location>
</feature>